<sequence length="75" mass="8644">MNPVTSLKLSAIAFTVLWTGWMLWWGGSFERANVILLTICGIVAGYVWYRAMRWQFQRIGMLPRREGPADPTAKR</sequence>
<keyword evidence="1" id="KW-1133">Transmembrane helix</keyword>
<dbReference type="KEGG" id="bsei:KMZ68_06855"/>
<evidence type="ECO:0000313" key="3">
    <source>
        <dbReference type="Proteomes" id="UP000680805"/>
    </source>
</evidence>
<protein>
    <submittedName>
        <fullName evidence="2">Uncharacterized protein</fullName>
    </submittedName>
</protein>
<name>A0A975NQL4_9BRAD</name>
<proteinExistence type="predicted"/>
<feature type="transmembrane region" description="Helical" evidence="1">
    <location>
        <begin position="7"/>
        <end position="26"/>
    </location>
</feature>
<feature type="transmembrane region" description="Helical" evidence="1">
    <location>
        <begin position="32"/>
        <end position="49"/>
    </location>
</feature>
<evidence type="ECO:0000256" key="1">
    <source>
        <dbReference type="SAM" id="Phobius"/>
    </source>
</evidence>
<keyword evidence="1" id="KW-0472">Membrane</keyword>
<dbReference type="Proteomes" id="UP000680805">
    <property type="component" value="Chromosome"/>
</dbReference>
<dbReference type="EMBL" id="CP076135">
    <property type="protein sequence ID" value="QWG19553.1"/>
    <property type="molecule type" value="Genomic_DNA"/>
</dbReference>
<dbReference type="AlphaFoldDB" id="A0A975NQL4"/>
<keyword evidence="1" id="KW-0812">Transmembrane</keyword>
<accession>A0A975NQL4</accession>
<evidence type="ECO:0000313" key="2">
    <source>
        <dbReference type="EMBL" id="QWG19553.1"/>
    </source>
</evidence>
<dbReference type="RefSeq" id="WP_215615071.1">
    <property type="nucleotide sequence ID" value="NZ_CP076135.1"/>
</dbReference>
<gene>
    <name evidence="2" type="ORF">KMZ68_06855</name>
</gene>
<organism evidence="2 3">
    <name type="scientific">Bradyrhizobium sediminis</name>
    <dbReference type="NCBI Taxonomy" id="2840469"/>
    <lineage>
        <taxon>Bacteria</taxon>
        <taxon>Pseudomonadati</taxon>
        <taxon>Pseudomonadota</taxon>
        <taxon>Alphaproteobacteria</taxon>
        <taxon>Hyphomicrobiales</taxon>
        <taxon>Nitrobacteraceae</taxon>
        <taxon>Bradyrhizobium</taxon>
    </lineage>
</organism>
<reference evidence="2" key="1">
    <citation type="submission" date="2021-06" db="EMBL/GenBank/DDBJ databases">
        <title>Bradyrhizobium sp. S2-11-2 Genome sequencing.</title>
        <authorList>
            <person name="Jin L."/>
        </authorList>
    </citation>
    <scope>NUCLEOTIDE SEQUENCE</scope>
    <source>
        <strain evidence="2">S2-11-2</strain>
    </source>
</reference>